<dbReference type="Pfam" id="PF01037">
    <property type="entry name" value="AsnC_trans_reg"/>
    <property type="match status" value="1"/>
</dbReference>
<dbReference type="PROSITE" id="PS00519">
    <property type="entry name" value="HTH_ASNC_1"/>
    <property type="match status" value="1"/>
</dbReference>
<organism evidence="5 6">
    <name type="scientific">Roseobacter cerasinus</name>
    <dbReference type="NCBI Taxonomy" id="2602289"/>
    <lineage>
        <taxon>Bacteria</taxon>
        <taxon>Pseudomonadati</taxon>
        <taxon>Pseudomonadota</taxon>
        <taxon>Alphaproteobacteria</taxon>
        <taxon>Rhodobacterales</taxon>
        <taxon>Roseobacteraceae</taxon>
        <taxon>Roseobacter</taxon>
    </lineage>
</organism>
<keyword evidence="3" id="KW-0804">Transcription</keyword>
<keyword evidence="1" id="KW-0805">Transcription regulation</keyword>
<dbReference type="RefSeq" id="WP_159980005.1">
    <property type="nucleotide sequence ID" value="NZ_BLIV01000008.1"/>
</dbReference>
<evidence type="ECO:0000259" key="4">
    <source>
        <dbReference type="PROSITE" id="PS50956"/>
    </source>
</evidence>
<dbReference type="Pfam" id="PF13412">
    <property type="entry name" value="HTH_24"/>
    <property type="match status" value="1"/>
</dbReference>
<evidence type="ECO:0000256" key="2">
    <source>
        <dbReference type="ARBA" id="ARBA00023125"/>
    </source>
</evidence>
<dbReference type="EMBL" id="BLIV01000008">
    <property type="protein sequence ID" value="GFE51848.1"/>
    <property type="molecule type" value="Genomic_DNA"/>
</dbReference>
<dbReference type="AlphaFoldDB" id="A0A640VTY3"/>
<evidence type="ECO:0000256" key="3">
    <source>
        <dbReference type="ARBA" id="ARBA00023163"/>
    </source>
</evidence>
<comment type="caution">
    <text evidence="5">The sequence shown here is derived from an EMBL/GenBank/DDBJ whole genome shotgun (WGS) entry which is preliminary data.</text>
</comment>
<dbReference type="SUPFAM" id="SSF54909">
    <property type="entry name" value="Dimeric alpha+beta barrel"/>
    <property type="match status" value="1"/>
</dbReference>
<sequence>MSAMDEKDRKIINILQKDADITNAALGEQVGLSGPGVHERIKRLKAAGIILGNRLMIDPEKVGRSLLSFVLLKTNGSQKQQQVAQLVKVPEIEEIHSTAGQFSILLKVRTEGPAQMEELYERLYEIPGIDTSETVIVFKSFLDRGTYVPDIAT</sequence>
<dbReference type="OrthoDB" id="9809462at2"/>
<dbReference type="InterPro" id="IPR011991">
    <property type="entry name" value="ArsR-like_HTH"/>
</dbReference>
<dbReference type="PANTHER" id="PTHR30154">
    <property type="entry name" value="LEUCINE-RESPONSIVE REGULATORY PROTEIN"/>
    <property type="match status" value="1"/>
</dbReference>
<protein>
    <submittedName>
        <fullName evidence="5">AsnC family transcriptional regulator</fullName>
    </submittedName>
</protein>
<accession>A0A640VTY3</accession>
<evidence type="ECO:0000313" key="5">
    <source>
        <dbReference type="EMBL" id="GFE51848.1"/>
    </source>
</evidence>
<reference evidence="5 6" key="1">
    <citation type="submission" date="2019-12" db="EMBL/GenBank/DDBJ databases">
        <title>Roseobacter cerasinus sp. nov., isolated from seawater around aquaculture.</title>
        <authorList>
            <person name="Muramatsu S."/>
            <person name="Takabe Y."/>
            <person name="Mori K."/>
            <person name="Takaichi S."/>
            <person name="Hanada S."/>
        </authorList>
    </citation>
    <scope>NUCLEOTIDE SEQUENCE [LARGE SCALE GENOMIC DNA]</scope>
    <source>
        <strain evidence="5 6">AI77</strain>
    </source>
</reference>
<dbReference type="Gene3D" id="3.30.70.920">
    <property type="match status" value="1"/>
</dbReference>
<dbReference type="GO" id="GO:0043565">
    <property type="term" value="F:sequence-specific DNA binding"/>
    <property type="evidence" value="ECO:0007669"/>
    <property type="project" value="InterPro"/>
</dbReference>
<dbReference type="SUPFAM" id="SSF46785">
    <property type="entry name" value="Winged helix' DNA-binding domain"/>
    <property type="match status" value="1"/>
</dbReference>
<dbReference type="PROSITE" id="PS50956">
    <property type="entry name" value="HTH_ASNC_2"/>
    <property type="match status" value="1"/>
</dbReference>
<dbReference type="GO" id="GO:0006355">
    <property type="term" value="P:regulation of DNA-templated transcription"/>
    <property type="evidence" value="ECO:0007669"/>
    <property type="project" value="UniProtKB-ARBA"/>
</dbReference>
<dbReference type="InterPro" id="IPR011008">
    <property type="entry name" value="Dimeric_a/b-barrel"/>
</dbReference>
<dbReference type="PANTHER" id="PTHR30154:SF53">
    <property type="entry name" value="HTH-TYPE TRANSCRIPTIONAL REGULATOR LRPC"/>
    <property type="match status" value="1"/>
</dbReference>
<gene>
    <name evidence="5" type="ORF">So717_36010</name>
</gene>
<dbReference type="GO" id="GO:0043200">
    <property type="term" value="P:response to amino acid"/>
    <property type="evidence" value="ECO:0007669"/>
    <property type="project" value="TreeGrafter"/>
</dbReference>
<evidence type="ECO:0000313" key="6">
    <source>
        <dbReference type="Proteomes" id="UP000436522"/>
    </source>
</evidence>
<dbReference type="SMART" id="SM00344">
    <property type="entry name" value="HTH_ASNC"/>
    <property type="match status" value="1"/>
</dbReference>
<dbReference type="GO" id="GO:0005829">
    <property type="term" value="C:cytosol"/>
    <property type="evidence" value="ECO:0007669"/>
    <property type="project" value="TreeGrafter"/>
</dbReference>
<proteinExistence type="predicted"/>
<dbReference type="InterPro" id="IPR019888">
    <property type="entry name" value="Tscrpt_reg_AsnC-like"/>
</dbReference>
<dbReference type="PRINTS" id="PR00033">
    <property type="entry name" value="HTHASNC"/>
</dbReference>
<dbReference type="Gene3D" id="1.10.10.10">
    <property type="entry name" value="Winged helix-like DNA-binding domain superfamily/Winged helix DNA-binding domain"/>
    <property type="match status" value="1"/>
</dbReference>
<dbReference type="InterPro" id="IPR019885">
    <property type="entry name" value="Tscrpt_reg_HTH_AsnC-type_CS"/>
</dbReference>
<dbReference type="InterPro" id="IPR036390">
    <property type="entry name" value="WH_DNA-bd_sf"/>
</dbReference>
<dbReference type="Proteomes" id="UP000436522">
    <property type="component" value="Unassembled WGS sequence"/>
</dbReference>
<keyword evidence="2" id="KW-0238">DNA-binding</keyword>
<keyword evidence="6" id="KW-1185">Reference proteome</keyword>
<dbReference type="CDD" id="cd00090">
    <property type="entry name" value="HTH_ARSR"/>
    <property type="match status" value="1"/>
</dbReference>
<dbReference type="InterPro" id="IPR019887">
    <property type="entry name" value="Tscrpt_reg_AsnC/Lrp_C"/>
</dbReference>
<feature type="domain" description="HTH asnC-type" evidence="4">
    <location>
        <begin position="4"/>
        <end position="65"/>
    </location>
</feature>
<dbReference type="InterPro" id="IPR000485">
    <property type="entry name" value="AsnC-type_HTH_dom"/>
</dbReference>
<dbReference type="InterPro" id="IPR036388">
    <property type="entry name" value="WH-like_DNA-bd_sf"/>
</dbReference>
<evidence type="ECO:0000256" key="1">
    <source>
        <dbReference type="ARBA" id="ARBA00023015"/>
    </source>
</evidence>
<name>A0A640VTY3_9RHOB</name>